<organism evidence="1">
    <name type="scientific">marine sediment metagenome</name>
    <dbReference type="NCBI Taxonomy" id="412755"/>
    <lineage>
        <taxon>unclassified sequences</taxon>
        <taxon>metagenomes</taxon>
        <taxon>ecological metagenomes</taxon>
    </lineage>
</organism>
<accession>X1JL43</accession>
<dbReference type="EMBL" id="BARV01000191">
    <property type="protein sequence ID" value="GAH94812.1"/>
    <property type="molecule type" value="Genomic_DNA"/>
</dbReference>
<protein>
    <submittedName>
        <fullName evidence="1">Uncharacterized protein</fullName>
    </submittedName>
</protein>
<reference evidence="1" key="1">
    <citation type="journal article" date="2014" name="Front. Microbiol.">
        <title>High frequency of phylogenetically diverse reductive dehalogenase-homologous genes in deep subseafloor sedimentary metagenomes.</title>
        <authorList>
            <person name="Kawai M."/>
            <person name="Futagami T."/>
            <person name="Toyoda A."/>
            <person name="Takaki Y."/>
            <person name="Nishi S."/>
            <person name="Hori S."/>
            <person name="Arai W."/>
            <person name="Tsubouchi T."/>
            <person name="Morono Y."/>
            <person name="Uchiyama I."/>
            <person name="Ito T."/>
            <person name="Fujiyama A."/>
            <person name="Inagaki F."/>
            <person name="Takami H."/>
        </authorList>
    </citation>
    <scope>NUCLEOTIDE SEQUENCE</scope>
    <source>
        <strain evidence="1">Expedition CK06-06</strain>
    </source>
</reference>
<proteinExistence type="predicted"/>
<gene>
    <name evidence="1" type="ORF">S06H3_00878</name>
</gene>
<name>X1JL43_9ZZZZ</name>
<sequence length="119" mass="13821">MKPIVVLYVEMLRDMGLNAILECKRRITKADLRYHRITPEQHQLKYVYQALEHINKTSSKAELSVTENVIDQSRCKMLAKIDLRLETLPTDYTCKSERESLKRTRELIESQITPAAGMA</sequence>
<dbReference type="AlphaFoldDB" id="X1JL43"/>
<comment type="caution">
    <text evidence="1">The sequence shown here is derived from an EMBL/GenBank/DDBJ whole genome shotgun (WGS) entry which is preliminary data.</text>
</comment>
<evidence type="ECO:0000313" key="1">
    <source>
        <dbReference type="EMBL" id="GAH94812.1"/>
    </source>
</evidence>